<reference evidence="1 2" key="1">
    <citation type="submission" date="2023-07" db="EMBL/GenBank/DDBJ databases">
        <authorList>
            <person name="Girao M."/>
            <person name="Carvalho M.F."/>
        </authorList>
    </citation>
    <scope>NUCLEOTIDE SEQUENCE [LARGE SCALE GENOMIC DNA]</scope>
    <source>
        <strain evidence="1 2">YIM65754</strain>
    </source>
</reference>
<keyword evidence="2" id="KW-1185">Reference proteome</keyword>
<protein>
    <submittedName>
        <fullName evidence="1">Pentapeptide repeat-containing protein</fullName>
    </submittedName>
</protein>
<evidence type="ECO:0000313" key="2">
    <source>
        <dbReference type="Proteomes" id="UP001336020"/>
    </source>
</evidence>
<evidence type="ECO:0000313" key="1">
    <source>
        <dbReference type="EMBL" id="MEE2061877.1"/>
    </source>
</evidence>
<dbReference type="Gene3D" id="2.160.20.80">
    <property type="entry name" value="E3 ubiquitin-protein ligase SopA"/>
    <property type="match status" value="1"/>
</dbReference>
<dbReference type="SUPFAM" id="SSF141571">
    <property type="entry name" value="Pentapeptide repeat-like"/>
    <property type="match status" value="1"/>
</dbReference>
<dbReference type="InterPro" id="IPR001646">
    <property type="entry name" value="5peptide_repeat"/>
</dbReference>
<sequence>MRRLPPSSRTLLPRTELLGDCHSCVGLCCTVFGFSRSRDFATDKPAGTPCPHLASDFGCTIHDVLGPRGYRGCTVFDCFGAGQAVTARTPGHLTGAVFPRMKQLHEMLWYLHEAADRALDPDDVTDAADLAATITAFARLGASELLALDLDALHEQVRLLLVAVSDALRASYHSTGTPDPRLHPGAELAGRSLRGRVLCGADLRGACLIGADLRSTDLNAVDLLGADLRDARLDGADLSSALYLTGPQIAAARGDRDTLLPHRVPVPQWARQS</sequence>
<gene>
    <name evidence="1" type="ORF">Q7514_30560</name>
</gene>
<dbReference type="Pfam" id="PF00805">
    <property type="entry name" value="Pentapeptide"/>
    <property type="match status" value="1"/>
</dbReference>
<organism evidence="1 2">
    <name type="scientific">Rhodococcus artemisiae</name>
    <dbReference type="NCBI Taxonomy" id="714159"/>
    <lineage>
        <taxon>Bacteria</taxon>
        <taxon>Bacillati</taxon>
        <taxon>Actinomycetota</taxon>
        <taxon>Actinomycetes</taxon>
        <taxon>Mycobacteriales</taxon>
        <taxon>Nocardiaceae</taxon>
        <taxon>Rhodococcus</taxon>
    </lineage>
</organism>
<dbReference type="RefSeq" id="WP_330137014.1">
    <property type="nucleotide sequence ID" value="NZ_JAUTXY010000023.1"/>
</dbReference>
<accession>A0ABU7LJY7</accession>
<dbReference type="EMBL" id="JAUTXY010000023">
    <property type="protein sequence ID" value="MEE2061877.1"/>
    <property type="molecule type" value="Genomic_DNA"/>
</dbReference>
<dbReference type="Proteomes" id="UP001336020">
    <property type="component" value="Unassembled WGS sequence"/>
</dbReference>
<proteinExistence type="predicted"/>
<name>A0ABU7LJY7_9NOCA</name>
<comment type="caution">
    <text evidence="1">The sequence shown here is derived from an EMBL/GenBank/DDBJ whole genome shotgun (WGS) entry which is preliminary data.</text>
</comment>